<evidence type="ECO:0000313" key="3">
    <source>
        <dbReference type="Proteomes" id="UP000626786"/>
    </source>
</evidence>
<dbReference type="Proteomes" id="UP000626786">
    <property type="component" value="Unassembled WGS sequence"/>
</dbReference>
<accession>A0ABR8U5Z2</accession>
<dbReference type="NCBIfam" id="TIGR02888">
    <property type="entry name" value="spore_YlmC_YmxH"/>
    <property type="match status" value="1"/>
</dbReference>
<evidence type="ECO:0000313" key="2">
    <source>
        <dbReference type="EMBL" id="MBD7983453.1"/>
    </source>
</evidence>
<dbReference type="PANTHER" id="PTHR40061:SF1">
    <property type="entry name" value="SPORULATION PROTEIN YLMC-RELATED"/>
    <property type="match status" value="1"/>
</dbReference>
<dbReference type="InterPro" id="IPR027275">
    <property type="entry name" value="PRC-brl_dom"/>
</dbReference>
<keyword evidence="3" id="KW-1185">Reference proteome</keyword>
<sequence>MRFSELQKKEVIEVKKGSFLGFVQDATIDMKNGKLDVLQVGGAERTLFMEPKVKEFKQIKYDDVVTIGKDIILVGKKPVI</sequence>
<name>A0ABR8U5Z2_9BACL</name>
<reference evidence="2 3" key="1">
    <citation type="submission" date="2020-08" db="EMBL/GenBank/DDBJ databases">
        <title>A Genomic Blueprint of the Chicken Gut Microbiome.</title>
        <authorList>
            <person name="Gilroy R."/>
            <person name="Ravi A."/>
            <person name="Getino M."/>
            <person name="Pursley I."/>
            <person name="Horton D.L."/>
            <person name="Alikhan N.-F."/>
            <person name="Baker D."/>
            <person name="Gharbi K."/>
            <person name="Hall N."/>
            <person name="Watson M."/>
            <person name="Adriaenssens E.M."/>
            <person name="Foster-Nyarko E."/>
            <person name="Jarju S."/>
            <person name="Secka A."/>
            <person name="Antonio M."/>
            <person name="Oren A."/>
            <person name="Chaudhuri R."/>
            <person name="La Ragione R.M."/>
            <person name="Hildebrand F."/>
            <person name="Pallen M.J."/>
        </authorList>
    </citation>
    <scope>NUCLEOTIDE SEQUENCE [LARGE SCALE GENOMIC DNA]</scope>
    <source>
        <strain evidence="2 3">Sa2YVA2</strain>
    </source>
</reference>
<dbReference type="EMBL" id="JACSQN010000002">
    <property type="protein sequence ID" value="MBD7983453.1"/>
    <property type="molecule type" value="Genomic_DNA"/>
</dbReference>
<dbReference type="RefSeq" id="WP_191693093.1">
    <property type="nucleotide sequence ID" value="NZ_JACSQN010000002.1"/>
</dbReference>
<protein>
    <submittedName>
        <fullName evidence="2">YlmC/YmxH family sporulation protein</fullName>
    </submittedName>
</protein>
<organism evidence="2 3">
    <name type="scientific">Sporosarcina quadrami</name>
    <dbReference type="NCBI Taxonomy" id="2762234"/>
    <lineage>
        <taxon>Bacteria</taxon>
        <taxon>Bacillati</taxon>
        <taxon>Bacillota</taxon>
        <taxon>Bacilli</taxon>
        <taxon>Bacillales</taxon>
        <taxon>Caryophanaceae</taxon>
        <taxon>Sporosarcina</taxon>
    </lineage>
</organism>
<dbReference type="Gene3D" id="2.30.30.240">
    <property type="entry name" value="PRC-barrel domain"/>
    <property type="match status" value="1"/>
</dbReference>
<proteinExistence type="predicted"/>
<dbReference type="PANTHER" id="PTHR40061">
    <property type="entry name" value="SPORULATION PROTEIN YLMC-RELATED"/>
    <property type="match status" value="1"/>
</dbReference>
<dbReference type="InterPro" id="IPR014238">
    <property type="entry name" value="Spore_YlmC/YmxH"/>
</dbReference>
<dbReference type="SUPFAM" id="SSF50346">
    <property type="entry name" value="PRC-barrel domain"/>
    <property type="match status" value="1"/>
</dbReference>
<evidence type="ECO:0000259" key="1">
    <source>
        <dbReference type="Pfam" id="PF05239"/>
    </source>
</evidence>
<dbReference type="InterPro" id="IPR011033">
    <property type="entry name" value="PRC_barrel-like_sf"/>
</dbReference>
<gene>
    <name evidence="2" type="ORF">H9649_02575</name>
</gene>
<dbReference type="Pfam" id="PF05239">
    <property type="entry name" value="PRC"/>
    <property type="match status" value="1"/>
</dbReference>
<feature type="domain" description="PRC-barrel" evidence="1">
    <location>
        <begin position="2"/>
        <end position="74"/>
    </location>
</feature>
<comment type="caution">
    <text evidence="2">The sequence shown here is derived from an EMBL/GenBank/DDBJ whole genome shotgun (WGS) entry which is preliminary data.</text>
</comment>